<dbReference type="EMBL" id="JAIKTS010000006">
    <property type="protein sequence ID" value="MCL7715798.1"/>
    <property type="molecule type" value="Genomic_DNA"/>
</dbReference>
<dbReference type="Proteomes" id="UP001431235">
    <property type="component" value="Unassembled WGS sequence"/>
</dbReference>
<protein>
    <submittedName>
        <fullName evidence="1">Uncharacterized protein</fullName>
    </submittedName>
</protein>
<dbReference type="RefSeq" id="WP_250065279.1">
    <property type="nucleotide sequence ID" value="NZ_JAIKTS010000006.1"/>
</dbReference>
<comment type="caution">
    <text evidence="1">The sequence shown here is derived from an EMBL/GenBank/DDBJ whole genome shotgun (WGS) entry which is preliminary data.</text>
</comment>
<reference evidence="1 2" key="1">
    <citation type="submission" date="2021-08" db="EMBL/GenBank/DDBJ databases">
        <title>Novel members of of the genus Stenotrophomonas from differernt environment.</title>
        <authorList>
            <person name="Deng Y."/>
        </authorList>
    </citation>
    <scope>NUCLEOTIDE SEQUENCE [LARGE SCALE GENOMIC DNA]</scope>
    <source>
        <strain evidence="1 2">CPCC 101365</strain>
    </source>
</reference>
<organism evidence="1 2">
    <name type="scientific">Stenotrophomonas mori</name>
    <dbReference type="NCBI Taxonomy" id="2871096"/>
    <lineage>
        <taxon>Bacteria</taxon>
        <taxon>Pseudomonadati</taxon>
        <taxon>Pseudomonadota</taxon>
        <taxon>Gammaproteobacteria</taxon>
        <taxon>Lysobacterales</taxon>
        <taxon>Lysobacteraceae</taxon>
        <taxon>Stenotrophomonas</taxon>
    </lineage>
</organism>
<name>A0ABT0SL20_9GAMM</name>
<proteinExistence type="predicted"/>
<sequence>MAGQHQAQYEPLDAFCPLETWRLAQIVLTENGMFAETRKALVEQYGDDVLTPAFILQHGPDRVRRIISALNLGVERRVKEFNNRLHTLICTRFRWCERRDHPMVENAEIAAALVDIFGANGAAALTVFLLKRKFLDRLCGCRTPAGP</sequence>
<evidence type="ECO:0000313" key="2">
    <source>
        <dbReference type="Proteomes" id="UP001431235"/>
    </source>
</evidence>
<gene>
    <name evidence="1" type="ORF">K5L01_14225</name>
</gene>
<accession>A0ABT0SL20</accession>
<evidence type="ECO:0000313" key="1">
    <source>
        <dbReference type="EMBL" id="MCL7715798.1"/>
    </source>
</evidence>
<keyword evidence="2" id="KW-1185">Reference proteome</keyword>